<dbReference type="SUPFAM" id="SSF51905">
    <property type="entry name" value="FAD/NAD(P)-binding domain"/>
    <property type="match status" value="2"/>
</dbReference>
<dbReference type="PRINTS" id="PR00411">
    <property type="entry name" value="PNDRDTASEI"/>
</dbReference>
<dbReference type="InterPro" id="IPR036188">
    <property type="entry name" value="FAD/NAD-bd_sf"/>
</dbReference>
<dbReference type="SUPFAM" id="SSF55424">
    <property type="entry name" value="FAD/NAD-linked reductases, dimerisation (C-terminal) domain"/>
    <property type="match status" value="1"/>
</dbReference>
<dbReference type="InterPro" id="IPR016156">
    <property type="entry name" value="FAD/NAD-linked_Rdtase_dimer_sf"/>
</dbReference>
<proteinExistence type="predicted"/>
<dbReference type="Gene3D" id="3.50.50.60">
    <property type="entry name" value="FAD/NAD(P)-binding domain"/>
    <property type="match status" value="2"/>
</dbReference>
<name>A0A418WX01_9BURK</name>
<dbReference type="AlphaFoldDB" id="A0A418WX01"/>
<dbReference type="Proteomes" id="UP000285190">
    <property type="component" value="Unassembled WGS sequence"/>
</dbReference>
<evidence type="ECO:0000259" key="5">
    <source>
        <dbReference type="Pfam" id="PF07992"/>
    </source>
</evidence>
<evidence type="ECO:0000313" key="8">
    <source>
        <dbReference type="Proteomes" id="UP000285190"/>
    </source>
</evidence>
<dbReference type="GO" id="GO:0016651">
    <property type="term" value="F:oxidoreductase activity, acting on NAD(P)H"/>
    <property type="evidence" value="ECO:0007669"/>
    <property type="project" value="TreeGrafter"/>
</dbReference>
<sequence>MSNDAPLIIAGASYAGLQLAATARELGYAGRIIMVGDERHLPYQRPPLSKGLLTGKTTADKLPLRSEEFYRENGIETLLNQRVTRIEPDQRRVHLADGGTLDYAWLALMTGARCRPLPVPGAELNGVHMLRTLGDGLRIAEYAKQVKTACVIGGGFIGLEVASALQTCGVQVTVIEAQPRLLARNFPLLMSDYVLRAHRARGVQVELGRGVRTLHGDNGRVAAVELTDGTRIACELVVAGIGVVPNDELAREAGIATDNGILVDACGRTSVERILAAGDVANMQLPSWGPDDSAGRYRLESIQAANDGAKACASVIAGQPKPCTTVPWFWSDQFELKFQMAGLPQASDEIVVRGDISSNKFSLFYLRGGHVAAVHTVNRPAEHMLSRRLIAANAALAPRQAADEGFDLKSILNISSTSSGAESVA</sequence>
<evidence type="ECO:0000256" key="4">
    <source>
        <dbReference type="ARBA" id="ARBA00023002"/>
    </source>
</evidence>
<keyword evidence="3" id="KW-0274">FAD</keyword>
<dbReference type="PANTHER" id="PTHR43557:SF2">
    <property type="entry name" value="RIESKE DOMAIN-CONTAINING PROTEIN-RELATED"/>
    <property type="match status" value="1"/>
</dbReference>
<evidence type="ECO:0000256" key="1">
    <source>
        <dbReference type="ARBA" id="ARBA00001974"/>
    </source>
</evidence>
<evidence type="ECO:0000256" key="3">
    <source>
        <dbReference type="ARBA" id="ARBA00022827"/>
    </source>
</evidence>
<reference evidence="7 8" key="1">
    <citation type="submission" date="2018-09" db="EMBL/GenBank/DDBJ databases">
        <authorList>
            <person name="Zhu H."/>
        </authorList>
    </citation>
    <scope>NUCLEOTIDE SEQUENCE [LARGE SCALE GENOMIC DNA]</scope>
    <source>
        <strain evidence="7 8">K2R10-39</strain>
    </source>
</reference>
<keyword evidence="4" id="KW-0560">Oxidoreductase</keyword>
<accession>A0A418WX01</accession>
<dbReference type="InterPro" id="IPR050446">
    <property type="entry name" value="FAD-oxidoreductase/Apoptosis"/>
</dbReference>
<dbReference type="Pfam" id="PF07992">
    <property type="entry name" value="Pyr_redox_2"/>
    <property type="match status" value="1"/>
</dbReference>
<evidence type="ECO:0000313" key="7">
    <source>
        <dbReference type="EMBL" id="RJG04766.1"/>
    </source>
</evidence>
<dbReference type="PRINTS" id="PR00368">
    <property type="entry name" value="FADPNR"/>
</dbReference>
<organism evidence="7 8">
    <name type="scientific">Noviherbaspirillum cavernae</name>
    <dbReference type="NCBI Taxonomy" id="2320862"/>
    <lineage>
        <taxon>Bacteria</taxon>
        <taxon>Pseudomonadati</taxon>
        <taxon>Pseudomonadota</taxon>
        <taxon>Betaproteobacteria</taxon>
        <taxon>Burkholderiales</taxon>
        <taxon>Oxalobacteraceae</taxon>
        <taxon>Noviherbaspirillum</taxon>
    </lineage>
</organism>
<keyword evidence="8" id="KW-1185">Reference proteome</keyword>
<dbReference type="InterPro" id="IPR028202">
    <property type="entry name" value="Reductase_C"/>
</dbReference>
<gene>
    <name evidence="7" type="ORF">D3870_00880</name>
</gene>
<dbReference type="EMBL" id="QYUN01000002">
    <property type="protein sequence ID" value="RJG04766.1"/>
    <property type="molecule type" value="Genomic_DNA"/>
</dbReference>
<dbReference type="InterPro" id="IPR023753">
    <property type="entry name" value="FAD/NAD-binding_dom"/>
</dbReference>
<feature type="domain" description="Reductase C-terminal" evidence="6">
    <location>
        <begin position="328"/>
        <end position="412"/>
    </location>
</feature>
<dbReference type="GO" id="GO:0005737">
    <property type="term" value="C:cytoplasm"/>
    <property type="evidence" value="ECO:0007669"/>
    <property type="project" value="TreeGrafter"/>
</dbReference>
<feature type="domain" description="FAD/NAD(P)-binding" evidence="5">
    <location>
        <begin position="7"/>
        <end position="305"/>
    </location>
</feature>
<evidence type="ECO:0000256" key="2">
    <source>
        <dbReference type="ARBA" id="ARBA00022630"/>
    </source>
</evidence>
<dbReference type="Pfam" id="PF14759">
    <property type="entry name" value="Reductase_C"/>
    <property type="match status" value="1"/>
</dbReference>
<comment type="cofactor">
    <cofactor evidence="1">
        <name>FAD</name>
        <dbReference type="ChEBI" id="CHEBI:57692"/>
    </cofactor>
</comment>
<evidence type="ECO:0000259" key="6">
    <source>
        <dbReference type="Pfam" id="PF14759"/>
    </source>
</evidence>
<dbReference type="Gene3D" id="3.30.390.30">
    <property type="match status" value="1"/>
</dbReference>
<keyword evidence="2" id="KW-0285">Flavoprotein</keyword>
<dbReference type="PANTHER" id="PTHR43557">
    <property type="entry name" value="APOPTOSIS-INDUCING FACTOR 1"/>
    <property type="match status" value="1"/>
</dbReference>
<dbReference type="OrthoDB" id="9769238at2"/>
<protein>
    <submittedName>
        <fullName evidence="7">Pyridine nucleotide-disulfide oxidoreductase</fullName>
    </submittedName>
</protein>
<comment type="caution">
    <text evidence="7">The sequence shown here is derived from an EMBL/GenBank/DDBJ whole genome shotgun (WGS) entry which is preliminary data.</text>
</comment>
<dbReference type="RefSeq" id="WP_119735892.1">
    <property type="nucleotide sequence ID" value="NZ_QYUN01000002.1"/>
</dbReference>